<keyword evidence="5 10" id="KW-0812">Transmembrane</keyword>
<dbReference type="AlphaFoldDB" id="A0A1S8YHU0"/>
<dbReference type="GO" id="GO:0009297">
    <property type="term" value="P:pilus assembly"/>
    <property type="evidence" value="ECO:0007669"/>
    <property type="project" value="InterPro"/>
</dbReference>
<feature type="signal peptide" evidence="11">
    <location>
        <begin position="1"/>
        <end position="24"/>
    </location>
</feature>
<sequence length="872" mass="94286">MRTTFKYSLLALACAGLHAPAAHADSWSFDPSMLNGGGRSADIAIFEQGGQLPGIYLVDILLNGERVDNREMVFHQAKDADGRPELKTCLTRAQLTRYGVRVEAYPQLFPADAGEVGSDAAQCARLSAIPQAKEIFAFNSQRLLLSIPQVALRPKLQGIAPQELWDDGIPAFLLNYRANAARSESRGYGSAASEALYAQLEPGVNLGPWRLRNLTTWQKQGRAEGKWQTAWTYAERGLYQQKSRLTLGDRYTSSEVFDSVPFRGVMLASDDLMVPFNQREFAPVVRGIARSQARIEVRQNGYIIYTTTVAPGAFALTDLPLSGSGGDLQVRVTETDGSAQLFTVPATTPAIALREGYLKYGLMAGRYRPADAGTKESGVAQATVMYGLPWGLTAYGGLQGAENYQAATLGLGASLGYAGAISVDGIQSQGQTRGQDTHRGQSWRLRYSKTFEATGTGFSLASYQYASSGFKSLSEVLDSYRGKASDFRYQEGDRDQRRSRTTLALSQSLGALGYISLSGSRENYWQRSQHRDELTASWGSGYRSASWSLNLTQRQRQTAASSGQRESKNEQEISLWLSLPLDRWLGGNTRASWQTLSGSGRDTQHELGLNGDALDRRLNWDVRERMTPGSRYADRSSSLLNLTWHGTYGELKGGYGYSRSSRQMNAGVAGGMVIHRHGVTAGQPQGQTLALIEAPGAAGVSAGGWPGVRTDWRGYTTLGYLSPYQENTVTLDPTTLPPDAEIPQTDSRVVPTAGAVIPATFVTRTGGRALITLTRANGQPVPYGALVTLDGEARSRSGAGIVGDNGEVYLSGLPQKGSLLAVWGDDSRCRADYQLPAEKGLAGVYSLRADCSVNASVNAERPAAATEQGETK</sequence>
<dbReference type="InterPro" id="IPR000015">
    <property type="entry name" value="Fimb_usher"/>
</dbReference>
<evidence type="ECO:0000256" key="2">
    <source>
        <dbReference type="ARBA" id="ARBA00008064"/>
    </source>
</evidence>
<evidence type="ECO:0000256" key="6">
    <source>
        <dbReference type="ARBA" id="ARBA00022729"/>
    </source>
</evidence>
<keyword evidence="10" id="KW-1029">Fimbrium biogenesis</keyword>
<comment type="caution">
    <text evidence="14">The sequence shown here is derived from an EMBL/GenBank/DDBJ whole genome shotgun (WGS) entry which is preliminary data.</text>
</comment>
<keyword evidence="6 11" id="KW-0732">Signal</keyword>
<dbReference type="FunFam" id="2.60.40.3110:FF:000001">
    <property type="entry name" value="Putative fimbrial outer membrane usher"/>
    <property type="match status" value="1"/>
</dbReference>
<evidence type="ECO:0000256" key="8">
    <source>
        <dbReference type="ARBA" id="ARBA00023157"/>
    </source>
</evidence>
<dbReference type="GO" id="GO:0015473">
    <property type="term" value="F:fimbrial usher porin activity"/>
    <property type="evidence" value="ECO:0007669"/>
    <property type="project" value="InterPro"/>
</dbReference>
<evidence type="ECO:0000259" key="12">
    <source>
        <dbReference type="Pfam" id="PF13953"/>
    </source>
</evidence>
<feature type="domain" description="PapC-like C-terminal" evidence="12">
    <location>
        <begin position="770"/>
        <end position="837"/>
    </location>
</feature>
<feature type="chain" id="PRO_5010587143" evidence="11">
    <location>
        <begin position="25"/>
        <end position="872"/>
    </location>
</feature>
<organism evidence="14 15">
    <name type="scientific">Izhakiella australiensis</name>
    <dbReference type="NCBI Taxonomy" id="1926881"/>
    <lineage>
        <taxon>Bacteria</taxon>
        <taxon>Pseudomonadati</taxon>
        <taxon>Pseudomonadota</taxon>
        <taxon>Gammaproteobacteria</taxon>
        <taxon>Enterobacterales</taxon>
        <taxon>Erwiniaceae</taxon>
        <taxon>Izhakiella</taxon>
    </lineage>
</organism>
<evidence type="ECO:0000256" key="9">
    <source>
        <dbReference type="ARBA" id="ARBA00023237"/>
    </source>
</evidence>
<reference evidence="14 15" key="1">
    <citation type="submission" date="2016-12" db="EMBL/GenBank/DDBJ databases">
        <title>Izhakiella australiana sp. nov. of genus Izhakiella isolated from Australian desert.</title>
        <authorList>
            <person name="Ji M."/>
        </authorList>
    </citation>
    <scope>NUCLEOTIDE SEQUENCE [LARGE SCALE GENOMIC DNA]</scope>
    <source>
        <strain evidence="14 15">D4N98</strain>
    </source>
</reference>
<dbReference type="SUPFAM" id="SSF141729">
    <property type="entry name" value="FimD N-terminal domain-like"/>
    <property type="match status" value="1"/>
</dbReference>
<dbReference type="Gene3D" id="2.60.40.2610">
    <property type="entry name" value="Outer membrane usher protein FimD, plug domain"/>
    <property type="match status" value="1"/>
</dbReference>
<dbReference type="InterPro" id="IPR018030">
    <property type="entry name" value="Fimbrial_membr_usher_CS"/>
</dbReference>
<comment type="similarity">
    <text evidence="2 10">Belongs to the fimbrial export usher family.</text>
</comment>
<dbReference type="PANTHER" id="PTHR30451">
    <property type="entry name" value="OUTER MEMBRANE USHER PROTEIN"/>
    <property type="match status" value="1"/>
</dbReference>
<dbReference type="Pfam" id="PF13954">
    <property type="entry name" value="PapC_N"/>
    <property type="match status" value="1"/>
</dbReference>
<evidence type="ECO:0000256" key="7">
    <source>
        <dbReference type="ARBA" id="ARBA00023136"/>
    </source>
</evidence>
<evidence type="ECO:0000256" key="5">
    <source>
        <dbReference type="ARBA" id="ARBA00022692"/>
    </source>
</evidence>
<dbReference type="OrthoDB" id="6554712at2"/>
<dbReference type="InterPro" id="IPR025885">
    <property type="entry name" value="PapC_N"/>
</dbReference>
<dbReference type="PROSITE" id="PS01151">
    <property type="entry name" value="FIMBRIAL_USHER"/>
    <property type="match status" value="1"/>
</dbReference>
<dbReference type="EMBL" id="MRUL01000014">
    <property type="protein sequence ID" value="OON38614.1"/>
    <property type="molecule type" value="Genomic_DNA"/>
</dbReference>
<dbReference type="Pfam" id="PF13953">
    <property type="entry name" value="PapC_C"/>
    <property type="match status" value="1"/>
</dbReference>
<dbReference type="FunFam" id="2.60.40.2610:FF:000001">
    <property type="entry name" value="Outer membrane fimbrial usher protein"/>
    <property type="match status" value="1"/>
</dbReference>
<name>A0A1S8YHU0_9GAMM</name>
<dbReference type="GO" id="GO:0009279">
    <property type="term" value="C:cell outer membrane"/>
    <property type="evidence" value="ECO:0007669"/>
    <property type="project" value="UniProtKB-SubCell"/>
</dbReference>
<keyword evidence="8" id="KW-1015">Disulfide bond</keyword>
<dbReference type="InterPro" id="IPR043142">
    <property type="entry name" value="PapC-like_C_sf"/>
</dbReference>
<accession>A0A1S8YHU0</accession>
<evidence type="ECO:0000259" key="13">
    <source>
        <dbReference type="Pfam" id="PF13954"/>
    </source>
</evidence>
<dbReference type="RefSeq" id="WP_078003937.1">
    <property type="nucleotide sequence ID" value="NZ_MRUL01000014.1"/>
</dbReference>
<evidence type="ECO:0000256" key="3">
    <source>
        <dbReference type="ARBA" id="ARBA00022448"/>
    </source>
</evidence>
<dbReference type="InterPro" id="IPR025949">
    <property type="entry name" value="PapC-like_C"/>
</dbReference>
<evidence type="ECO:0000256" key="1">
    <source>
        <dbReference type="ARBA" id="ARBA00004571"/>
    </source>
</evidence>
<evidence type="ECO:0000256" key="11">
    <source>
        <dbReference type="SAM" id="SignalP"/>
    </source>
</evidence>
<comment type="subcellular location">
    <subcellularLocation>
        <location evidence="1 10">Cell outer membrane</location>
        <topology evidence="1 10">Multi-pass membrane protein</topology>
    </subcellularLocation>
</comment>
<gene>
    <name evidence="14" type="ORF">BTJ39_17290</name>
</gene>
<evidence type="ECO:0000313" key="14">
    <source>
        <dbReference type="EMBL" id="OON38614.1"/>
    </source>
</evidence>
<keyword evidence="4" id="KW-1134">Transmembrane beta strand</keyword>
<feature type="domain" description="PapC N-terminal" evidence="13">
    <location>
        <begin position="28"/>
        <end position="180"/>
    </location>
</feature>
<evidence type="ECO:0000313" key="15">
    <source>
        <dbReference type="Proteomes" id="UP000190667"/>
    </source>
</evidence>
<keyword evidence="15" id="KW-1185">Reference proteome</keyword>
<dbReference type="PANTHER" id="PTHR30451:SF9">
    <property type="entry name" value="F1 CAPSULE-ANCHORING PROTEIN"/>
    <property type="match status" value="1"/>
</dbReference>
<proteinExistence type="inferred from homology"/>
<dbReference type="FunFam" id="3.10.20.410:FF:000001">
    <property type="entry name" value="Fimbrial outer membrane usher protein"/>
    <property type="match status" value="1"/>
</dbReference>
<dbReference type="InterPro" id="IPR037224">
    <property type="entry name" value="PapC_N_sf"/>
</dbReference>
<keyword evidence="3 10" id="KW-0813">Transport</keyword>
<dbReference type="InterPro" id="IPR042186">
    <property type="entry name" value="FimD_plug_dom"/>
</dbReference>
<protein>
    <submittedName>
        <fullName evidence="14">Pilin outer membrane usher protein SafC</fullName>
    </submittedName>
</protein>
<dbReference type="Gene3D" id="2.60.40.2070">
    <property type="match status" value="1"/>
</dbReference>
<dbReference type="Gene3D" id="3.10.20.410">
    <property type="match status" value="1"/>
</dbReference>
<keyword evidence="9 10" id="KW-0998">Cell outer membrane</keyword>
<evidence type="ECO:0000256" key="4">
    <source>
        <dbReference type="ARBA" id="ARBA00022452"/>
    </source>
</evidence>
<dbReference type="Pfam" id="PF00577">
    <property type="entry name" value="Usher"/>
    <property type="match status" value="1"/>
</dbReference>
<evidence type="ECO:0000256" key="10">
    <source>
        <dbReference type="RuleBase" id="RU003884"/>
    </source>
</evidence>
<dbReference type="STRING" id="1926881.BTJ39_17290"/>
<dbReference type="Proteomes" id="UP000190667">
    <property type="component" value="Unassembled WGS sequence"/>
</dbReference>
<dbReference type="Gene3D" id="2.60.40.3110">
    <property type="match status" value="1"/>
</dbReference>
<keyword evidence="7 10" id="KW-0472">Membrane</keyword>